<name>A0A2P2LND4_RHIMU</name>
<protein>
    <submittedName>
        <fullName evidence="1">Uncharacterized protein</fullName>
    </submittedName>
</protein>
<evidence type="ECO:0000313" key="1">
    <source>
        <dbReference type="EMBL" id="MBX19485.1"/>
    </source>
</evidence>
<sequence length="50" mass="5793">MLCLDLVQLMIFQKLENNIIKTVTGAHLQSATTISAIICRRQRTTVWYQK</sequence>
<accession>A0A2P2LND4</accession>
<organism evidence="1">
    <name type="scientific">Rhizophora mucronata</name>
    <name type="common">Asiatic mangrove</name>
    <dbReference type="NCBI Taxonomy" id="61149"/>
    <lineage>
        <taxon>Eukaryota</taxon>
        <taxon>Viridiplantae</taxon>
        <taxon>Streptophyta</taxon>
        <taxon>Embryophyta</taxon>
        <taxon>Tracheophyta</taxon>
        <taxon>Spermatophyta</taxon>
        <taxon>Magnoliopsida</taxon>
        <taxon>eudicotyledons</taxon>
        <taxon>Gunneridae</taxon>
        <taxon>Pentapetalae</taxon>
        <taxon>rosids</taxon>
        <taxon>fabids</taxon>
        <taxon>Malpighiales</taxon>
        <taxon>Rhizophoraceae</taxon>
        <taxon>Rhizophora</taxon>
    </lineage>
</organism>
<dbReference type="AlphaFoldDB" id="A0A2P2LND4"/>
<reference evidence="1" key="1">
    <citation type="submission" date="2018-02" db="EMBL/GenBank/DDBJ databases">
        <title>Rhizophora mucronata_Transcriptome.</title>
        <authorList>
            <person name="Meera S.P."/>
            <person name="Sreeshan A."/>
            <person name="Augustine A."/>
        </authorList>
    </citation>
    <scope>NUCLEOTIDE SEQUENCE</scope>
    <source>
        <tissue evidence="1">Leaf</tissue>
    </source>
</reference>
<proteinExistence type="predicted"/>
<dbReference type="EMBL" id="GGEC01039001">
    <property type="protein sequence ID" value="MBX19485.1"/>
    <property type="molecule type" value="Transcribed_RNA"/>
</dbReference>